<dbReference type="InterPro" id="IPR001360">
    <property type="entry name" value="Glyco_hydro_1"/>
</dbReference>
<dbReference type="EC" id="3.2.1.21" evidence="3 12"/>
<dbReference type="STRING" id="1121291.SAMN02745134_00587"/>
<feature type="binding site" evidence="10">
    <location>
        <position position="17"/>
    </location>
    <ligand>
        <name>substrate</name>
    </ligand>
</feature>
<feature type="active site" description="Proton donor" evidence="9">
    <location>
        <position position="163"/>
    </location>
</feature>
<dbReference type="InterPro" id="IPR033132">
    <property type="entry name" value="GH_1_N_CS"/>
</dbReference>
<evidence type="ECO:0000256" key="10">
    <source>
        <dbReference type="PIRSR" id="PIRSR617736-2"/>
    </source>
</evidence>
<gene>
    <name evidence="13" type="ORF">SAMN02745134_00587</name>
</gene>
<dbReference type="GO" id="GO:0030245">
    <property type="term" value="P:cellulose catabolic process"/>
    <property type="evidence" value="ECO:0007669"/>
    <property type="project" value="UniProtKB-KW"/>
</dbReference>
<dbReference type="RefSeq" id="WP_084113772.1">
    <property type="nucleotide sequence ID" value="NZ_FWXH01000002.1"/>
</dbReference>
<dbReference type="InterPro" id="IPR017736">
    <property type="entry name" value="Glyco_hydro_1_beta-glucosidase"/>
</dbReference>
<accession>A0A1W1X4W2</accession>
<keyword evidence="6" id="KW-0119">Carbohydrate metabolism</keyword>
<feature type="binding site" evidence="10">
    <location>
        <position position="162"/>
    </location>
    <ligand>
        <name>substrate</name>
    </ligand>
</feature>
<protein>
    <recommendedName>
        <fullName evidence="3 12">Beta-glucosidase</fullName>
        <ecNumber evidence="3 12">3.2.1.21</ecNumber>
    </recommendedName>
</protein>
<organism evidence="13 14">
    <name type="scientific">Clostridium acidisoli DSM 12555</name>
    <dbReference type="NCBI Taxonomy" id="1121291"/>
    <lineage>
        <taxon>Bacteria</taxon>
        <taxon>Bacillati</taxon>
        <taxon>Bacillota</taxon>
        <taxon>Clostridia</taxon>
        <taxon>Eubacteriales</taxon>
        <taxon>Clostridiaceae</taxon>
        <taxon>Clostridium</taxon>
    </lineage>
</organism>
<dbReference type="PANTHER" id="PTHR10353">
    <property type="entry name" value="GLYCOSYL HYDROLASE"/>
    <property type="match status" value="1"/>
</dbReference>
<dbReference type="PROSITE" id="PS00653">
    <property type="entry name" value="GLYCOSYL_HYDROL_F1_2"/>
    <property type="match status" value="1"/>
</dbReference>
<evidence type="ECO:0000256" key="5">
    <source>
        <dbReference type="ARBA" id="ARBA00023001"/>
    </source>
</evidence>
<reference evidence="13 14" key="1">
    <citation type="submission" date="2017-04" db="EMBL/GenBank/DDBJ databases">
        <authorList>
            <person name="Afonso C.L."/>
            <person name="Miller P.J."/>
            <person name="Scott M.A."/>
            <person name="Spackman E."/>
            <person name="Goraichik I."/>
            <person name="Dimitrov K.M."/>
            <person name="Suarez D.L."/>
            <person name="Swayne D.E."/>
        </authorList>
    </citation>
    <scope>NUCLEOTIDE SEQUENCE [LARGE SCALE GENOMIC DNA]</scope>
    <source>
        <strain evidence="13 14">DSM 12555</strain>
    </source>
</reference>
<evidence type="ECO:0000256" key="11">
    <source>
        <dbReference type="PROSITE-ProRule" id="PRU10055"/>
    </source>
</evidence>
<dbReference type="PROSITE" id="PS00572">
    <property type="entry name" value="GLYCOSYL_HYDROL_F1_1"/>
    <property type="match status" value="1"/>
</dbReference>
<evidence type="ECO:0000256" key="2">
    <source>
        <dbReference type="ARBA" id="ARBA00010838"/>
    </source>
</evidence>
<comment type="similarity">
    <text evidence="2 12">Belongs to the glycosyl hydrolase 1 family.</text>
</comment>
<sequence>MSFKKDFIWGAATAAYQIEGAAGEDGRGLSVWDTCCKRPGFVRDGDTGNIACDHYHRYKEDVKLMKKIGLKAYRMSISWPRILPNGIGKINEKGLDFYDRLVDELLDNGITPYVTLFHWDYPQELFKKGGWLNPDSSDWFAEYTKVVVERLSDRVKHWMTLNEPQCFIGLGHSKGVHAPGLKLDLSDVLCASHNALLAHGKAVQTIRKYSKELCEIGYAPVGVVSFPDTQSKEDIEAARKATFDFDGPSLWNSSWWIDPAYLGSYPEEGLKVFEKWLPKIGADDMKTIFQPVDFLGLNIYRGPRVRMDQNGNPAKVKKNVGYDQTAIKWQITPETLYWGPKFFYERYQKPILITENGLSNTDWISLDGKVHDPQRIDFLNRYLREYKRAAQDGVDAKGYFCWSLMDNFEWAEGYNERFGLIYINYQTQERIIKDSGFWYKSVIENNGENL</sequence>
<dbReference type="Pfam" id="PF00232">
    <property type="entry name" value="Glyco_hydro_1"/>
    <property type="match status" value="1"/>
</dbReference>
<evidence type="ECO:0000256" key="6">
    <source>
        <dbReference type="ARBA" id="ARBA00023277"/>
    </source>
</evidence>
<dbReference type="PANTHER" id="PTHR10353:SF36">
    <property type="entry name" value="LP05116P"/>
    <property type="match status" value="1"/>
</dbReference>
<keyword evidence="8" id="KW-0624">Polysaccharide degradation</keyword>
<dbReference type="FunFam" id="3.20.20.80:FF:000004">
    <property type="entry name" value="Beta-glucosidase 6-phospho-beta-glucosidase"/>
    <property type="match status" value="1"/>
</dbReference>
<evidence type="ECO:0000256" key="9">
    <source>
        <dbReference type="PIRSR" id="PIRSR617736-1"/>
    </source>
</evidence>
<dbReference type="EMBL" id="FWXH01000002">
    <property type="protein sequence ID" value="SMC18501.1"/>
    <property type="molecule type" value="Genomic_DNA"/>
</dbReference>
<dbReference type="AlphaFoldDB" id="A0A1W1X4W2"/>
<dbReference type="Proteomes" id="UP000192468">
    <property type="component" value="Unassembled WGS sequence"/>
</dbReference>
<evidence type="ECO:0000256" key="7">
    <source>
        <dbReference type="ARBA" id="ARBA00023295"/>
    </source>
</evidence>
<evidence type="ECO:0000256" key="4">
    <source>
        <dbReference type="ARBA" id="ARBA00022801"/>
    </source>
</evidence>
<evidence type="ECO:0000313" key="14">
    <source>
        <dbReference type="Proteomes" id="UP000192468"/>
    </source>
</evidence>
<evidence type="ECO:0000256" key="1">
    <source>
        <dbReference type="ARBA" id="ARBA00000448"/>
    </source>
</evidence>
<keyword evidence="7 12" id="KW-0326">Glycosidase</keyword>
<feature type="binding site" evidence="10">
    <location>
        <begin position="409"/>
        <end position="410"/>
    </location>
    <ligand>
        <name>substrate</name>
    </ligand>
</feature>
<keyword evidence="5" id="KW-0136">Cellulose degradation</keyword>
<dbReference type="NCBIfam" id="TIGR03356">
    <property type="entry name" value="BGL"/>
    <property type="match status" value="1"/>
</dbReference>
<feature type="binding site" evidence="10">
    <location>
        <position position="300"/>
    </location>
    <ligand>
        <name>substrate</name>
    </ligand>
</feature>
<dbReference type="Gene3D" id="3.20.20.80">
    <property type="entry name" value="Glycosidases"/>
    <property type="match status" value="1"/>
</dbReference>
<evidence type="ECO:0000256" key="8">
    <source>
        <dbReference type="ARBA" id="ARBA00023326"/>
    </source>
</evidence>
<keyword evidence="14" id="KW-1185">Reference proteome</keyword>
<feature type="binding site" evidence="10">
    <location>
        <position position="402"/>
    </location>
    <ligand>
        <name>substrate</name>
    </ligand>
</feature>
<dbReference type="InterPro" id="IPR017853">
    <property type="entry name" value="GH"/>
</dbReference>
<evidence type="ECO:0000256" key="12">
    <source>
        <dbReference type="RuleBase" id="RU361175"/>
    </source>
</evidence>
<comment type="catalytic activity">
    <reaction evidence="1 12">
        <text>Hydrolysis of terminal, non-reducing beta-D-glucosyl residues with release of beta-D-glucose.</text>
        <dbReference type="EC" id="3.2.1.21"/>
    </reaction>
</comment>
<dbReference type="SUPFAM" id="SSF51445">
    <property type="entry name" value="(Trans)glycosidases"/>
    <property type="match status" value="1"/>
</dbReference>
<proteinExistence type="inferred from homology"/>
<dbReference type="OrthoDB" id="2339329at2"/>
<name>A0A1W1X4W2_9CLOT</name>
<dbReference type="GO" id="GO:0005829">
    <property type="term" value="C:cytosol"/>
    <property type="evidence" value="ECO:0007669"/>
    <property type="project" value="TreeGrafter"/>
</dbReference>
<dbReference type="GO" id="GO:0008422">
    <property type="term" value="F:beta-glucosidase activity"/>
    <property type="evidence" value="ECO:0007669"/>
    <property type="project" value="UniProtKB-EC"/>
</dbReference>
<dbReference type="InterPro" id="IPR018120">
    <property type="entry name" value="Glyco_hydro_1_AS"/>
</dbReference>
<evidence type="ECO:0000256" key="3">
    <source>
        <dbReference type="ARBA" id="ARBA00012744"/>
    </source>
</evidence>
<keyword evidence="4 12" id="KW-0378">Hydrolase</keyword>
<feature type="active site" description="Nucleophile" evidence="9 11">
    <location>
        <position position="355"/>
    </location>
</feature>
<evidence type="ECO:0000313" key="13">
    <source>
        <dbReference type="EMBL" id="SMC18501.1"/>
    </source>
</evidence>
<dbReference type="PRINTS" id="PR00131">
    <property type="entry name" value="GLHYDRLASE1"/>
</dbReference>
<feature type="binding site" evidence="10">
    <location>
        <position position="118"/>
    </location>
    <ligand>
        <name>substrate</name>
    </ligand>
</feature>